<reference evidence="1 2" key="1">
    <citation type="submission" date="2007-03" db="EMBL/GenBank/DDBJ databases">
        <authorList>
            <person name="Stal L."/>
            <person name="Ferriera S."/>
            <person name="Johnson J."/>
            <person name="Kravitz S."/>
            <person name="Beeson K."/>
            <person name="Sutton G."/>
            <person name="Rogers Y.-H."/>
            <person name="Friedman R."/>
            <person name="Frazier M."/>
            <person name="Venter J.C."/>
        </authorList>
    </citation>
    <scope>NUCLEOTIDE SEQUENCE [LARGE SCALE GENOMIC DNA]</scope>
    <source>
        <strain evidence="1 2">CCY0110</strain>
    </source>
</reference>
<dbReference type="OrthoDB" id="582114at2"/>
<dbReference type="AlphaFoldDB" id="A3IWH9"/>
<name>A3IWH9_9CHRO</name>
<dbReference type="Proteomes" id="UP000003781">
    <property type="component" value="Unassembled WGS sequence"/>
</dbReference>
<dbReference type="EMBL" id="AAXW01000052">
    <property type="protein sequence ID" value="EAZ89163.1"/>
    <property type="molecule type" value="Genomic_DNA"/>
</dbReference>
<accession>A3IWH9</accession>
<dbReference type="eggNOG" id="ENOG503139D">
    <property type="taxonomic scope" value="Bacteria"/>
</dbReference>
<evidence type="ECO:0000313" key="1">
    <source>
        <dbReference type="EMBL" id="EAZ89163.1"/>
    </source>
</evidence>
<evidence type="ECO:0000313" key="2">
    <source>
        <dbReference type="Proteomes" id="UP000003781"/>
    </source>
</evidence>
<gene>
    <name evidence="1" type="ORF">CY0110_31715</name>
</gene>
<organism evidence="1 2">
    <name type="scientific">Crocosphaera chwakensis CCY0110</name>
    <dbReference type="NCBI Taxonomy" id="391612"/>
    <lineage>
        <taxon>Bacteria</taxon>
        <taxon>Bacillati</taxon>
        <taxon>Cyanobacteriota</taxon>
        <taxon>Cyanophyceae</taxon>
        <taxon>Oscillatoriophycideae</taxon>
        <taxon>Chroococcales</taxon>
        <taxon>Aphanothecaceae</taxon>
        <taxon>Crocosphaera</taxon>
        <taxon>Crocosphaera chwakensis</taxon>
    </lineage>
</organism>
<sequence length="143" mass="16751">MLTAETTSEKLAAIEKVEVILKRTETKRFLLHIWIQYPEIKSLTFEDNYEYDDNGSYFRYIFLNQIEFINEEAKEDLHERLDPDDIFDEEPEDWKEMIFDGIQPIVDPESMLQTFTRPENPQKELDNLIAEISQVIASAGGAS</sequence>
<comment type="caution">
    <text evidence="1">The sequence shown here is derived from an EMBL/GenBank/DDBJ whole genome shotgun (WGS) entry which is preliminary data.</text>
</comment>
<protein>
    <submittedName>
        <fullName evidence="1">Uncharacterized protein</fullName>
    </submittedName>
</protein>
<keyword evidence="2" id="KW-1185">Reference proteome</keyword>
<proteinExistence type="predicted"/>